<dbReference type="AlphaFoldDB" id="A0A8J5WG20"/>
<dbReference type="Proteomes" id="UP000729402">
    <property type="component" value="Unassembled WGS sequence"/>
</dbReference>
<comment type="caution">
    <text evidence="1">The sequence shown here is derived from an EMBL/GenBank/DDBJ whole genome shotgun (WGS) entry which is preliminary data.</text>
</comment>
<keyword evidence="2" id="KW-1185">Reference proteome</keyword>
<sequence length="84" mass="9559">MAMESAYALGSTRICNHQRLLSQHVSSRNGEIEHYLDNGNIEETELSLREGVCLNYEVFARSSNSVSQFWTELNRVQFLASMTS</sequence>
<name>A0A8J5WG20_ZIZPA</name>
<accession>A0A8J5WG20</accession>
<reference evidence="1" key="2">
    <citation type="submission" date="2021-02" db="EMBL/GenBank/DDBJ databases">
        <authorList>
            <person name="Kimball J.A."/>
            <person name="Haas M.W."/>
            <person name="Macchietto M."/>
            <person name="Kono T."/>
            <person name="Duquette J."/>
            <person name="Shao M."/>
        </authorList>
    </citation>
    <scope>NUCLEOTIDE SEQUENCE</scope>
    <source>
        <tissue evidence="1">Fresh leaf tissue</tissue>
    </source>
</reference>
<dbReference type="EMBL" id="JAAALK010000082">
    <property type="protein sequence ID" value="KAG8088744.1"/>
    <property type="molecule type" value="Genomic_DNA"/>
</dbReference>
<gene>
    <name evidence="1" type="ORF">GUJ93_ZPchr0010g7407</name>
</gene>
<organism evidence="1 2">
    <name type="scientific">Zizania palustris</name>
    <name type="common">Northern wild rice</name>
    <dbReference type="NCBI Taxonomy" id="103762"/>
    <lineage>
        <taxon>Eukaryota</taxon>
        <taxon>Viridiplantae</taxon>
        <taxon>Streptophyta</taxon>
        <taxon>Embryophyta</taxon>
        <taxon>Tracheophyta</taxon>
        <taxon>Spermatophyta</taxon>
        <taxon>Magnoliopsida</taxon>
        <taxon>Liliopsida</taxon>
        <taxon>Poales</taxon>
        <taxon>Poaceae</taxon>
        <taxon>BOP clade</taxon>
        <taxon>Oryzoideae</taxon>
        <taxon>Oryzeae</taxon>
        <taxon>Zizaniinae</taxon>
        <taxon>Zizania</taxon>
    </lineage>
</organism>
<evidence type="ECO:0000313" key="2">
    <source>
        <dbReference type="Proteomes" id="UP000729402"/>
    </source>
</evidence>
<evidence type="ECO:0000313" key="1">
    <source>
        <dbReference type="EMBL" id="KAG8088744.1"/>
    </source>
</evidence>
<proteinExistence type="predicted"/>
<dbReference type="OrthoDB" id="1722905at2759"/>
<reference evidence="1" key="1">
    <citation type="journal article" date="2021" name="bioRxiv">
        <title>Whole Genome Assembly and Annotation of Northern Wild Rice, Zizania palustris L., Supports a Whole Genome Duplication in the Zizania Genus.</title>
        <authorList>
            <person name="Haas M."/>
            <person name="Kono T."/>
            <person name="Macchietto M."/>
            <person name="Millas R."/>
            <person name="McGilp L."/>
            <person name="Shao M."/>
            <person name="Duquette J."/>
            <person name="Hirsch C.N."/>
            <person name="Kimball J."/>
        </authorList>
    </citation>
    <scope>NUCLEOTIDE SEQUENCE</scope>
    <source>
        <tissue evidence="1">Fresh leaf tissue</tissue>
    </source>
</reference>
<protein>
    <submittedName>
        <fullName evidence="1">Uncharacterized protein</fullName>
    </submittedName>
</protein>